<comment type="caution">
    <text evidence="5">The sequence shown here is derived from an EMBL/GenBank/DDBJ whole genome shotgun (WGS) entry which is preliminary data.</text>
</comment>
<evidence type="ECO:0000256" key="3">
    <source>
        <dbReference type="SAM" id="MobiDB-lite"/>
    </source>
</evidence>
<dbReference type="PANTHER" id="PTHR12121:SF45">
    <property type="entry name" value="NOCTURNIN"/>
    <property type="match status" value="1"/>
</dbReference>
<evidence type="ECO:0000313" key="5">
    <source>
        <dbReference type="EMBL" id="KAJ1968633.1"/>
    </source>
</evidence>
<comment type="similarity">
    <text evidence="1">Belongs to the CCR4/nocturin family.</text>
</comment>
<dbReference type="Proteomes" id="UP001150925">
    <property type="component" value="Unassembled WGS sequence"/>
</dbReference>
<organism evidence="5 6">
    <name type="scientific">Dispira parvispora</name>
    <dbReference type="NCBI Taxonomy" id="1520584"/>
    <lineage>
        <taxon>Eukaryota</taxon>
        <taxon>Fungi</taxon>
        <taxon>Fungi incertae sedis</taxon>
        <taxon>Zoopagomycota</taxon>
        <taxon>Kickxellomycotina</taxon>
        <taxon>Dimargaritomycetes</taxon>
        <taxon>Dimargaritales</taxon>
        <taxon>Dimargaritaceae</taxon>
        <taxon>Dispira</taxon>
    </lineage>
</organism>
<reference evidence="5" key="1">
    <citation type="submission" date="2022-07" db="EMBL/GenBank/DDBJ databases">
        <title>Phylogenomic reconstructions and comparative analyses of Kickxellomycotina fungi.</title>
        <authorList>
            <person name="Reynolds N.K."/>
            <person name="Stajich J.E."/>
            <person name="Barry K."/>
            <person name="Grigoriev I.V."/>
            <person name="Crous P."/>
            <person name="Smith M.E."/>
        </authorList>
    </citation>
    <scope>NUCLEOTIDE SEQUENCE</scope>
    <source>
        <strain evidence="5">RSA 1196</strain>
    </source>
</reference>
<keyword evidence="2" id="KW-0378">Hydrolase</keyword>
<dbReference type="PANTHER" id="PTHR12121">
    <property type="entry name" value="CARBON CATABOLITE REPRESSOR PROTEIN 4"/>
    <property type="match status" value="1"/>
</dbReference>
<dbReference type="InterPro" id="IPR050410">
    <property type="entry name" value="CCR4/nocturin_mRNA_transcr"/>
</dbReference>
<evidence type="ECO:0000256" key="1">
    <source>
        <dbReference type="ARBA" id="ARBA00010774"/>
    </source>
</evidence>
<keyword evidence="5" id="KW-0540">Nuclease</keyword>
<proteinExistence type="inferred from homology"/>
<evidence type="ECO:0000256" key="2">
    <source>
        <dbReference type="ARBA" id="ARBA00022801"/>
    </source>
</evidence>
<sequence length="511" mass="57615">MDPSNGTTAFFSRNLVDIANGQAEQIPRRTSSAATVVRVMTYNVLAPSLATVDYFPRSAPEHLLPSGRFKHMWAEVSHYQPNILCLQEAENFKDNFAGPLRKRGYQMEYFVSWKGKSHGCCIAWKANQWRKRRAITISLNKNTTVQGLVEWCRAERHLVTTEGCPLVELKPRYQKRVHGTWKLRTGNVAGIVVLERCSAPTQSQPRHRKGTDSYVEMFAGMHLDGLTLPSHSAQSALESSASQSDTVPGLIVVTCHLYWQFSGTFHRLIQLACIFREIAILQQSLGYPVLLVGDFNTIPNDPNYKLLTGQPLEEADLDKLVKSMHELALAQLPRMVNSSLPSDTQLFTSIPHDWKRQYVQQLTKLVQGNFTSIYYSTNHTAGWQGSASEPPYTTYCEFQGTLDYMFWTRQLVKNPNVLTEYIRRRLPKRGPPRFDFAVTVPTTGQSEKDQSDCHSAEETSSSTPDHSLHYSVNRLLQLPPTSVLEPGIPNALFPSDHLCLMVELAVDDVVS</sequence>
<protein>
    <submittedName>
        <fullName evidence="5">RNA exonuclease ngl2</fullName>
    </submittedName>
</protein>
<feature type="region of interest" description="Disordered" evidence="3">
    <location>
        <begin position="439"/>
        <end position="467"/>
    </location>
</feature>
<gene>
    <name evidence="5" type="primary">NGL2_1</name>
    <name evidence="5" type="ORF">IWQ62_001126</name>
</gene>
<dbReference type="Gene3D" id="3.60.10.10">
    <property type="entry name" value="Endonuclease/exonuclease/phosphatase"/>
    <property type="match status" value="1"/>
</dbReference>
<dbReference type="AlphaFoldDB" id="A0A9W8E8J0"/>
<dbReference type="Pfam" id="PF03372">
    <property type="entry name" value="Exo_endo_phos"/>
    <property type="match status" value="1"/>
</dbReference>
<accession>A0A9W8E8J0</accession>
<dbReference type="SUPFAM" id="SSF56219">
    <property type="entry name" value="DNase I-like"/>
    <property type="match status" value="1"/>
</dbReference>
<dbReference type="GO" id="GO:0000175">
    <property type="term" value="F:3'-5'-RNA exonuclease activity"/>
    <property type="evidence" value="ECO:0007669"/>
    <property type="project" value="TreeGrafter"/>
</dbReference>
<dbReference type="InterPro" id="IPR036691">
    <property type="entry name" value="Endo/exonu/phosph_ase_sf"/>
</dbReference>
<evidence type="ECO:0000259" key="4">
    <source>
        <dbReference type="Pfam" id="PF03372"/>
    </source>
</evidence>
<feature type="compositionally biased region" description="Basic and acidic residues" evidence="3">
    <location>
        <begin position="446"/>
        <end position="457"/>
    </location>
</feature>
<feature type="domain" description="Endonuclease/exonuclease/phosphatase" evidence="4">
    <location>
        <begin position="40"/>
        <end position="411"/>
    </location>
</feature>
<dbReference type="EMBL" id="JANBPY010000155">
    <property type="protein sequence ID" value="KAJ1968633.1"/>
    <property type="molecule type" value="Genomic_DNA"/>
</dbReference>
<evidence type="ECO:0000313" key="6">
    <source>
        <dbReference type="Proteomes" id="UP001150925"/>
    </source>
</evidence>
<keyword evidence="6" id="KW-1185">Reference proteome</keyword>
<dbReference type="GO" id="GO:0006139">
    <property type="term" value="P:nucleobase-containing compound metabolic process"/>
    <property type="evidence" value="ECO:0007669"/>
    <property type="project" value="UniProtKB-ARBA"/>
</dbReference>
<name>A0A9W8E8J0_9FUNG</name>
<keyword evidence="5" id="KW-0269">Exonuclease</keyword>
<dbReference type="InterPro" id="IPR005135">
    <property type="entry name" value="Endo/exonuclease/phosphatase"/>
</dbReference>
<dbReference type="OrthoDB" id="428734at2759"/>